<dbReference type="Proteomes" id="UP000052237">
    <property type="component" value="Unassembled WGS sequence"/>
</dbReference>
<feature type="chain" id="PRO_5014239486" description="Secreted protein" evidence="1">
    <location>
        <begin position="22"/>
        <end position="70"/>
    </location>
</feature>
<dbReference type="RefSeq" id="WP_059427384.1">
    <property type="nucleotide sequence ID" value="NZ_FAUV01000002.1"/>
</dbReference>
<dbReference type="EMBL" id="FAVB01000002">
    <property type="protein sequence ID" value="CUU79521.1"/>
    <property type="molecule type" value="Genomic_DNA"/>
</dbReference>
<evidence type="ECO:0000256" key="1">
    <source>
        <dbReference type="SAM" id="SignalP"/>
    </source>
</evidence>
<evidence type="ECO:0000313" key="3">
    <source>
        <dbReference type="Proteomes" id="UP000052237"/>
    </source>
</evidence>
<reference evidence="2 3" key="1">
    <citation type="submission" date="2015-11" db="EMBL/GenBank/DDBJ databases">
        <authorList>
            <consortium name="Pathogen Informatics"/>
        </authorList>
    </citation>
    <scope>NUCLEOTIDE SEQUENCE [LARGE SCALE GENOMIC DNA]</scope>
    <source>
        <strain evidence="2 3">006A-0059</strain>
    </source>
</reference>
<keyword evidence="3" id="KW-1185">Reference proteome</keyword>
<keyword evidence="1" id="KW-0732">Signal</keyword>
<evidence type="ECO:0008006" key="4">
    <source>
        <dbReference type="Google" id="ProtNLM"/>
    </source>
</evidence>
<dbReference type="AlphaFoldDB" id="A0A0S4S1K8"/>
<organism evidence="2 3">
    <name type="scientific">Campylobacter hyointestinalis subsp. hyointestinalis</name>
    <dbReference type="NCBI Taxonomy" id="91352"/>
    <lineage>
        <taxon>Bacteria</taxon>
        <taxon>Pseudomonadati</taxon>
        <taxon>Campylobacterota</taxon>
        <taxon>Epsilonproteobacteria</taxon>
        <taxon>Campylobacterales</taxon>
        <taxon>Campylobacteraceae</taxon>
        <taxon>Campylobacter</taxon>
    </lineage>
</organism>
<proteinExistence type="predicted"/>
<comment type="caution">
    <text evidence="2">The sequence shown here is derived from an EMBL/GenBank/DDBJ whole genome shotgun (WGS) entry which is preliminary data.</text>
</comment>
<accession>A0A0S4S1K8</accession>
<sequence>MKNKLLVLLAFVLLVVTYANAYDYGCNSNQNRMQQNYDNFQNDVSRRNQQMQSVGKDDFYDNNLPSTPRW</sequence>
<gene>
    <name evidence="2" type="ORF">ERS686654_01082</name>
</gene>
<evidence type="ECO:0000313" key="2">
    <source>
        <dbReference type="EMBL" id="CUU79521.1"/>
    </source>
</evidence>
<feature type="signal peptide" evidence="1">
    <location>
        <begin position="1"/>
        <end position="21"/>
    </location>
</feature>
<protein>
    <recommendedName>
        <fullName evidence="4">Secreted protein</fullName>
    </recommendedName>
</protein>
<name>A0A0S4S1K8_CAMHY</name>